<organism evidence="2 3">
    <name type="scientific">Mesorhizobium tamadayense</name>
    <dbReference type="NCBI Taxonomy" id="425306"/>
    <lineage>
        <taxon>Bacteria</taxon>
        <taxon>Pseudomonadati</taxon>
        <taxon>Pseudomonadota</taxon>
        <taxon>Alphaproteobacteria</taxon>
        <taxon>Hyphomicrobiales</taxon>
        <taxon>Phyllobacteriaceae</taxon>
        <taxon>Mesorhizobium</taxon>
    </lineage>
</organism>
<keyword evidence="1" id="KW-0472">Membrane</keyword>
<keyword evidence="3" id="KW-1185">Reference proteome</keyword>
<dbReference type="OrthoDB" id="7777996at2"/>
<feature type="transmembrane region" description="Helical" evidence="1">
    <location>
        <begin position="59"/>
        <end position="80"/>
    </location>
</feature>
<reference evidence="2 3" key="1">
    <citation type="submission" date="2018-11" db="EMBL/GenBank/DDBJ databases">
        <title>the genome of Mesorhizobium tamadayense DSM 28320.</title>
        <authorList>
            <person name="Gao J."/>
        </authorList>
    </citation>
    <scope>NUCLEOTIDE SEQUENCE [LARGE SCALE GENOMIC DNA]</scope>
    <source>
        <strain evidence="2 3">DSM 28320</strain>
    </source>
</reference>
<gene>
    <name evidence="2" type="ORF">EH240_15255</name>
</gene>
<accession>A0A3P3FS65</accession>
<protein>
    <submittedName>
        <fullName evidence="2">Uncharacterized protein</fullName>
    </submittedName>
</protein>
<sequence>MSIENPDVAIETASAPRPAGSSGFGLADWLCLAAAPTFAAMALLTAAYGGQDMMCMSGLGASMLIGMVPMYLLMAAFHLAPWLRLAAQQA</sequence>
<comment type="caution">
    <text evidence="2">The sequence shown here is derived from an EMBL/GenBank/DDBJ whole genome shotgun (WGS) entry which is preliminary data.</text>
</comment>
<dbReference type="EMBL" id="RQXT01000016">
    <property type="protein sequence ID" value="RRI01378.1"/>
    <property type="molecule type" value="Genomic_DNA"/>
</dbReference>
<evidence type="ECO:0000313" key="3">
    <source>
        <dbReference type="Proteomes" id="UP000273786"/>
    </source>
</evidence>
<name>A0A3P3FS65_9HYPH</name>
<dbReference type="RefSeq" id="WP_124999530.1">
    <property type="nucleotide sequence ID" value="NZ_RQXT01000016.1"/>
</dbReference>
<feature type="transmembrane region" description="Helical" evidence="1">
    <location>
        <begin position="26"/>
        <end position="47"/>
    </location>
</feature>
<evidence type="ECO:0000313" key="2">
    <source>
        <dbReference type="EMBL" id="RRI01378.1"/>
    </source>
</evidence>
<evidence type="ECO:0000256" key="1">
    <source>
        <dbReference type="SAM" id="Phobius"/>
    </source>
</evidence>
<keyword evidence="1" id="KW-1133">Transmembrane helix</keyword>
<keyword evidence="1" id="KW-0812">Transmembrane</keyword>
<dbReference type="Proteomes" id="UP000273786">
    <property type="component" value="Unassembled WGS sequence"/>
</dbReference>
<dbReference type="AlphaFoldDB" id="A0A3P3FS65"/>
<proteinExistence type="predicted"/>